<dbReference type="Proteomes" id="UP000027866">
    <property type="component" value="Unassembled WGS sequence"/>
</dbReference>
<dbReference type="EMBL" id="JMIX01000009">
    <property type="protein sequence ID" value="KEO92433.1"/>
    <property type="molecule type" value="Genomic_DNA"/>
</dbReference>
<protein>
    <recommendedName>
        <fullName evidence="4">SH3b domain-containing protein</fullName>
    </recommendedName>
</protein>
<comment type="caution">
    <text evidence="2">The sequence shown here is derived from an EMBL/GenBank/DDBJ whole genome shotgun (WGS) entry which is preliminary data.</text>
</comment>
<evidence type="ECO:0000256" key="1">
    <source>
        <dbReference type="SAM" id="SignalP"/>
    </source>
</evidence>
<feature type="chain" id="PRO_5001697396" description="SH3b domain-containing protein" evidence="1">
    <location>
        <begin position="28"/>
        <end position="164"/>
    </location>
</feature>
<keyword evidence="1" id="KW-0732">Signal</keyword>
<evidence type="ECO:0008006" key="4">
    <source>
        <dbReference type="Google" id="ProtNLM"/>
    </source>
</evidence>
<dbReference type="OrthoDB" id="9810773at2"/>
<dbReference type="RefSeq" id="WP_034904682.1">
    <property type="nucleotide sequence ID" value="NZ_CP017057.1"/>
</dbReference>
<accession>A0A074MKN6</accession>
<reference evidence="2 3" key="1">
    <citation type="submission" date="2014-04" db="EMBL/GenBank/DDBJ databases">
        <title>A comprehensive comparison of genomes of Erythrobacter spp. Strains.</title>
        <authorList>
            <person name="Zheng Q."/>
        </authorList>
    </citation>
    <scope>NUCLEOTIDE SEQUENCE [LARGE SCALE GENOMIC DNA]</scope>
    <source>
        <strain evidence="2 3">DSM 8509</strain>
    </source>
</reference>
<keyword evidence="3" id="KW-1185">Reference proteome</keyword>
<dbReference type="InterPro" id="IPR010466">
    <property type="entry name" value="DUF1058"/>
</dbReference>
<sequence>MSALRLVAVLVLAVVAAVSLVVSPASAQDRETPYWATLRFDKVNLRVGPSREYRIDWVYQRKGLPVKVVRIREGWRLVEDAEGTMGWISESQLSRSRGALIVGEGLADMREGPDPASGLRWRAEPGVVGQLQRCRDNWCEIDVAGRTGWVFADRLWGDEEPAGG</sequence>
<evidence type="ECO:0000313" key="2">
    <source>
        <dbReference type="EMBL" id="KEO92433.1"/>
    </source>
</evidence>
<dbReference type="KEGG" id="elq:Ga0102493_112407"/>
<name>A0A074MKN6_9SPHN</name>
<dbReference type="Gene3D" id="2.30.30.40">
    <property type="entry name" value="SH3 Domains"/>
    <property type="match status" value="1"/>
</dbReference>
<gene>
    <name evidence="2" type="ORF">EH32_14330</name>
</gene>
<organism evidence="2 3">
    <name type="scientific">Erythrobacter litoralis</name>
    <dbReference type="NCBI Taxonomy" id="39960"/>
    <lineage>
        <taxon>Bacteria</taxon>
        <taxon>Pseudomonadati</taxon>
        <taxon>Pseudomonadota</taxon>
        <taxon>Alphaproteobacteria</taxon>
        <taxon>Sphingomonadales</taxon>
        <taxon>Erythrobacteraceae</taxon>
        <taxon>Erythrobacter/Porphyrobacter group</taxon>
        <taxon>Erythrobacter</taxon>
    </lineage>
</organism>
<dbReference type="AlphaFoldDB" id="A0A074MKN6"/>
<proteinExistence type="predicted"/>
<dbReference type="PATRIC" id="fig|39960.10.peg.1503"/>
<feature type="signal peptide" evidence="1">
    <location>
        <begin position="1"/>
        <end position="27"/>
    </location>
</feature>
<evidence type="ECO:0000313" key="3">
    <source>
        <dbReference type="Proteomes" id="UP000027866"/>
    </source>
</evidence>
<dbReference type="Pfam" id="PF06347">
    <property type="entry name" value="SH3_4"/>
    <property type="match status" value="2"/>
</dbReference>